<protein>
    <submittedName>
        <fullName evidence="1">Uncharacterized protein</fullName>
    </submittedName>
</protein>
<dbReference type="Proteomes" id="UP000017836">
    <property type="component" value="Unassembled WGS sequence"/>
</dbReference>
<dbReference type="EMBL" id="KI392557">
    <property type="protein sequence ID" value="ERN14322.1"/>
    <property type="molecule type" value="Genomic_DNA"/>
</dbReference>
<evidence type="ECO:0000313" key="1">
    <source>
        <dbReference type="EMBL" id="ERN14322.1"/>
    </source>
</evidence>
<reference evidence="2" key="1">
    <citation type="journal article" date="2013" name="Science">
        <title>The Amborella genome and the evolution of flowering plants.</title>
        <authorList>
            <consortium name="Amborella Genome Project"/>
        </authorList>
    </citation>
    <scope>NUCLEOTIDE SEQUENCE [LARGE SCALE GENOMIC DNA]</scope>
</reference>
<dbReference type="HOGENOM" id="CLU_2625252_0_0_1"/>
<sequence>MGASGSWLAGNGCRQETSCLARNGARCLKGRDLGCLKTTRATILLAGNESRRERKPAGWPEMVLGDLGCWETTRAIRK</sequence>
<accession>U5CYV0</accession>
<name>U5CYV0_AMBTC</name>
<evidence type="ECO:0000313" key="2">
    <source>
        <dbReference type="Proteomes" id="UP000017836"/>
    </source>
</evidence>
<dbReference type="Gramene" id="ERN14322">
    <property type="protein sequence ID" value="ERN14322"/>
    <property type="gene ID" value="AMTR_s00033p00198850"/>
</dbReference>
<organism evidence="1 2">
    <name type="scientific">Amborella trichopoda</name>
    <dbReference type="NCBI Taxonomy" id="13333"/>
    <lineage>
        <taxon>Eukaryota</taxon>
        <taxon>Viridiplantae</taxon>
        <taxon>Streptophyta</taxon>
        <taxon>Embryophyta</taxon>
        <taxon>Tracheophyta</taxon>
        <taxon>Spermatophyta</taxon>
        <taxon>Magnoliopsida</taxon>
        <taxon>Amborellales</taxon>
        <taxon>Amborellaceae</taxon>
        <taxon>Amborella</taxon>
    </lineage>
</organism>
<dbReference type="AlphaFoldDB" id="U5CYV0"/>
<proteinExistence type="predicted"/>
<gene>
    <name evidence="1" type="ORF">AMTR_s00033p00198850</name>
</gene>
<keyword evidence="2" id="KW-1185">Reference proteome</keyword>